<dbReference type="STRING" id="582672.SAMN05216360_11863"/>
<evidence type="ECO:0000256" key="3">
    <source>
        <dbReference type="ARBA" id="ARBA00023163"/>
    </source>
</evidence>
<dbReference type="SMART" id="SM00895">
    <property type="entry name" value="FCD"/>
    <property type="match status" value="1"/>
</dbReference>
<dbReference type="PANTHER" id="PTHR43537">
    <property type="entry name" value="TRANSCRIPTIONAL REGULATOR, GNTR FAMILY"/>
    <property type="match status" value="1"/>
</dbReference>
<dbReference type="InterPro" id="IPR036390">
    <property type="entry name" value="WH_DNA-bd_sf"/>
</dbReference>
<evidence type="ECO:0000256" key="2">
    <source>
        <dbReference type="ARBA" id="ARBA00023125"/>
    </source>
</evidence>
<name>A0A1H0I8S7_9HYPH</name>
<dbReference type="SMART" id="SM00345">
    <property type="entry name" value="HTH_GNTR"/>
    <property type="match status" value="1"/>
</dbReference>
<dbReference type="SUPFAM" id="SSF48008">
    <property type="entry name" value="GntR ligand-binding domain-like"/>
    <property type="match status" value="1"/>
</dbReference>
<organism evidence="5 6">
    <name type="scientific">Methylobacterium phyllostachyos</name>
    <dbReference type="NCBI Taxonomy" id="582672"/>
    <lineage>
        <taxon>Bacteria</taxon>
        <taxon>Pseudomonadati</taxon>
        <taxon>Pseudomonadota</taxon>
        <taxon>Alphaproteobacteria</taxon>
        <taxon>Hyphomicrobiales</taxon>
        <taxon>Methylobacteriaceae</taxon>
        <taxon>Methylobacterium</taxon>
    </lineage>
</organism>
<dbReference type="SUPFAM" id="SSF46785">
    <property type="entry name" value="Winged helix' DNA-binding domain"/>
    <property type="match status" value="1"/>
</dbReference>
<evidence type="ECO:0000313" key="5">
    <source>
        <dbReference type="EMBL" id="SDO27864.1"/>
    </source>
</evidence>
<reference evidence="6" key="1">
    <citation type="submission" date="2016-10" db="EMBL/GenBank/DDBJ databases">
        <authorList>
            <person name="Varghese N."/>
            <person name="Submissions S."/>
        </authorList>
    </citation>
    <scope>NUCLEOTIDE SEQUENCE [LARGE SCALE GENOMIC DNA]</scope>
    <source>
        <strain evidence="6">BL47</strain>
    </source>
</reference>
<accession>A0A1H0I8S7</accession>
<dbReference type="Gene3D" id="1.10.10.10">
    <property type="entry name" value="Winged helix-like DNA-binding domain superfamily/Winged helix DNA-binding domain"/>
    <property type="match status" value="1"/>
</dbReference>
<evidence type="ECO:0000259" key="4">
    <source>
        <dbReference type="PROSITE" id="PS50949"/>
    </source>
</evidence>
<dbReference type="PROSITE" id="PS50949">
    <property type="entry name" value="HTH_GNTR"/>
    <property type="match status" value="1"/>
</dbReference>
<proteinExistence type="predicted"/>
<dbReference type="Pfam" id="PF00392">
    <property type="entry name" value="GntR"/>
    <property type="match status" value="1"/>
</dbReference>
<evidence type="ECO:0000256" key="1">
    <source>
        <dbReference type="ARBA" id="ARBA00023015"/>
    </source>
</evidence>
<dbReference type="EMBL" id="FNHS01000018">
    <property type="protein sequence ID" value="SDO27864.1"/>
    <property type="molecule type" value="Genomic_DNA"/>
</dbReference>
<dbReference type="Gene3D" id="1.20.120.530">
    <property type="entry name" value="GntR ligand-binding domain-like"/>
    <property type="match status" value="1"/>
</dbReference>
<evidence type="ECO:0000313" key="6">
    <source>
        <dbReference type="Proteomes" id="UP000198704"/>
    </source>
</evidence>
<keyword evidence="3" id="KW-0804">Transcription</keyword>
<dbReference type="InterPro" id="IPR008920">
    <property type="entry name" value="TF_FadR/GntR_C"/>
</dbReference>
<keyword evidence="6" id="KW-1185">Reference proteome</keyword>
<dbReference type="PANTHER" id="PTHR43537:SF45">
    <property type="entry name" value="GNTR FAMILY REGULATORY PROTEIN"/>
    <property type="match status" value="1"/>
</dbReference>
<dbReference type="GO" id="GO:0003677">
    <property type="term" value="F:DNA binding"/>
    <property type="evidence" value="ECO:0007669"/>
    <property type="project" value="UniProtKB-KW"/>
</dbReference>
<sequence length="276" mass="30115">MTCVLWAAHRVLWEPQCDVGGVVLMMSADGSRPARPAAGVLAVPDATRKGNQAYDLMRREIVACRLLPGTRFTEAEVMERFAIGKASCRIALQRLAQDGFVSSMPRHGYRVSPVTVKDVDEVFALRMELEPLAARCAAGRVNRAHLERLEQACRRQITVEMGNQIDFFLEANRGFHLAIAAAAGNGRLYRTLSGLLDEMTRLVALGFGVQGVRPNIENDHTAMIEHLVAGDADSAALVARRHVETFRAMTMEKVIASLRDTAVLPPGQPRAEGGAS</sequence>
<keyword evidence="1" id="KW-0805">Transcription regulation</keyword>
<protein>
    <submittedName>
        <fullName evidence="5">DNA-binding transcriptional regulator, GntR family</fullName>
    </submittedName>
</protein>
<dbReference type="InterPro" id="IPR011711">
    <property type="entry name" value="GntR_C"/>
</dbReference>
<dbReference type="InterPro" id="IPR000524">
    <property type="entry name" value="Tscrpt_reg_HTH_GntR"/>
</dbReference>
<dbReference type="Proteomes" id="UP000198704">
    <property type="component" value="Unassembled WGS sequence"/>
</dbReference>
<gene>
    <name evidence="5" type="ORF">SAMN05216360_11863</name>
</gene>
<dbReference type="AlphaFoldDB" id="A0A1H0I8S7"/>
<dbReference type="GO" id="GO:0003700">
    <property type="term" value="F:DNA-binding transcription factor activity"/>
    <property type="evidence" value="ECO:0007669"/>
    <property type="project" value="InterPro"/>
</dbReference>
<keyword evidence="2 5" id="KW-0238">DNA-binding</keyword>
<dbReference type="InterPro" id="IPR036388">
    <property type="entry name" value="WH-like_DNA-bd_sf"/>
</dbReference>
<dbReference type="Pfam" id="PF07729">
    <property type="entry name" value="FCD"/>
    <property type="match status" value="1"/>
</dbReference>
<feature type="domain" description="HTH gntR-type" evidence="4">
    <location>
        <begin position="47"/>
        <end position="114"/>
    </location>
</feature>